<dbReference type="EMBL" id="BKCJ011877059">
    <property type="protein sequence ID" value="GFD60386.1"/>
    <property type="molecule type" value="Genomic_DNA"/>
</dbReference>
<accession>A0A699XR11</accession>
<protein>
    <recommendedName>
        <fullName evidence="2">MBL fold metallo-hydrolase</fullName>
    </recommendedName>
</protein>
<organism evidence="1">
    <name type="scientific">Tanacetum cinerariifolium</name>
    <name type="common">Dalmatian daisy</name>
    <name type="synonym">Chrysanthemum cinerariifolium</name>
    <dbReference type="NCBI Taxonomy" id="118510"/>
    <lineage>
        <taxon>Eukaryota</taxon>
        <taxon>Viridiplantae</taxon>
        <taxon>Streptophyta</taxon>
        <taxon>Embryophyta</taxon>
        <taxon>Tracheophyta</taxon>
        <taxon>Spermatophyta</taxon>
        <taxon>Magnoliopsida</taxon>
        <taxon>eudicotyledons</taxon>
        <taxon>Gunneridae</taxon>
        <taxon>Pentapetalae</taxon>
        <taxon>asterids</taxon>
        <taxon>campanulids</taxon>
        <taxon>Asterales</taxon>
        <taxon>Asteraceae</taxon>
        <taxon>Asteroideae</taxon>
        <taxon>Anthemideae</taxon>
        <taxon>Anthemidinae</taxon>
        <taxon>Tanacetum</taxon>
    </lineage>
</organism>
<sequence length="80" mass="8608">VERAASKGATETEISLAKTLALIDMFRGASGLAADEAVLHTVLPDYSKADVTLAMERLASWRVALYRAHLGAWTIFEGSD</sequence>
<proteinExistence type="predicted"/>
<feature type="non-terminal residue" evidence="1">
    <location>
        <position position="1"/>
    </location>
</feature>
<comment type="caution">
    <text evidence="1">The sequence shown here is derived from an EMBL/GenBank/DDBJ whole genome shotgun (WGS) entry which is preliminary data.</text>
</comment>
<reference evidence="1" key="1">
    <citation type="journal article" date="2019" name="Sci. Rep.">
        <title>Draft genome of Tanacetum cinerariifolium, the natural source of mosquito coil.</title>
        <authorList>
            <person name="Yamashiro T."/>
            <person name="Shiraishi A."/>
            <person name="Satake H."/>
            <person name="Nakayama K."/>
        </authorList>
    </citation>
    <scope>NUCLEOTIDE SEQUENCE</scope>
</reference>
<gene>
    <name evidence="1" type="ORF">Tci_932355</name>
</gene>
<evidence type="ECO:0000313" key="1">
    <source>
        <dbReference type="EMBL" id="GFD60386.1"/>
    </source>
</evidence>
<name>A0A699XR11_TANCI</name>
<feature type="non-terminal residue" evidence="1">
    <location>
        <position position="80"/>
    </location>
</feature>
<evidence type="ECO:0008006" key="2">
    <source>
        <dbReference type="Google" id="ProtNLM"/>
    </source>
</evidence>
<dbReference type="AlphaFoldDB" id="A0A699XR11"/>